<sequence>MMKKLLLLASLLVLPPAQAETLPELGSGGRKSPSGTTTKRPSTNTGSMAC</sequence>
<keyword evidence="2" id="KW-0732">Signal</keyword>
<feature type="compositionally biased region" description="Polar residues" evidence="1">
    <location>
        <begin position="33"/>
        <end position="50"/>
    </location>
</feature>
<keyword evidence="4" id="KW-1185">Reference proteome</keyword>
<feature type="region of interest" description="Disordered" evidence="1">
    <location>
        <begin position="18"/>
        <end position="50"/>
    </location>
</feature>
<evidence type="ECO:0000256" key="2">
    <source>
        <dbReference type="SAM" id="SignalP"/>
    </source>
</evidence>
<evidence type="ECO:0000313" key="4">
    <source>
        <dbReference type="Proteomes" id="UP001596422"/>
    </source>
</evidence>
<dbReference type="Proteomes" id="UP001596422">
    <property type="component" value="Unassembled WGS sequence"/>
</dbReference>
<comment type="caution">
    <text evidence="3">The sequence shown here is derived from an EMBL/GenBank/DDBJ whole genome shotgun (WGS) entry which is preliminary data.</text>
</comment>
<protein>
    <submittedName>
        <fullName evidence="3">Uncharacterized protein</fullName>
    </submittedName>
</protein>
<dbReference type="RefSeq" id="WP_379913496.1">
    <property type="nucleotide sequence ID" value="NZ_JBHSWE010000001.1"/>
</dbReference>
<evidence type="ECO:0000256" key="1">
    <source>
        <dbReference type="SAM" id="MobiDB-lite"/>
    </source>
</evidence>
<organism evidence="3 4">
    <name type="scientific">Marinobacterium aestuariivivens</name>
    <dbReference type="NCBI Taxonomy" id="1698799"/>
    <lineage>
        <taxon>Bacteria</taxon>
        <taxon>Pseudomonadati</taxon>
        <taxon>Pseudomonadota</taxon>
        <taxon>Gammaproteobacteria</taxon>
        <taxon>Oceanospirillales</taxon>
        <taxon>Oceanospirillaceae</taxon>
        <taxon>Marinobacterium</taxon>
    </lineage>
</organism>
<dbReference type="EMBL" id="JBHSWE010000001">
    <property type="protein sequence ID" value="MFC6670663.1"/>
    <property type="molecule type" value="Genomic_DNA"/>
</dbReference>
<proteinExistence type="predicted"/>
<evidence type="ECO:0000313" key="3">
    <source>
        <dbReference type="EMBL" id="MFC6670663.1"/>
    </source>
</evidence>
<name>A0ABW1ZZN0_9GAMM</name>
<gene>
    <name evidence="3" type="ORF">ACFQDL_11675</name>
</gene>
<accession>A0ABW1ZZN0</accession>
<reference evidence="4" key="1">
    <citation type="journal article" date="2019" name="Int. J. Syst. Evol. Microbiol.">
        <title>The Global Catalogue of Microorganisms (GCM) 10K type strain sequencing project: providing services to taxonomists for standard genome sequencing and annotation.</title>
        <authorList>
            <consortium name="The Broad Institute Genomics Platform"/>
            <consortium name="The Broad Institute Genome Sequencing Center for Infectious Disease"/>
            <person name="Wu L."/>
            <person name="Ma J."/>
        </authorList>
    </citation>
    <scope>NUCLEOTIDE SEQUENCE [LARGE SCALE GENOMIC DNA]</scope>
    <source>
        <strain evidence="4">NBRC 111756</strain>
    </source>
</reference>
<feature type="chain" id="PRO_5045338960" evidence="2">
    <location>
        <begin position="20"/>
        <end position="50"/>
    </location>
</feature>
<feature type="signal peptide" evidence="2">
    <location>
        <begin position="1"/>
        <end position="19"/>
    </location>
</feature>